<dbReference type="EMBL" id="LAZR01008739">
    <property type="protein sequence ID" value="KKM76829.1"/>
    <property type="molecule type" value="Genomic_DNA"/>
</dbReference>
<evidence type="ECO:0000313" key="2">
    <source>
        <dbReference type="EMBL" id="KKM76829.1"/>
    </source>
</evidence>
<reference evidence="2" key="1">
    <citation type="journal article" date="2015" name="Nature">
        <title>Complex archaea that bridge the gap between prokaryotes and eukaryotes.</title>
        <authorList>
            <person name="Spang A."/>
            <person name="Saw J.H."/>
            <person name="Jorgensen S.L."/>
            <person name="Zaremba-Niedzwiedzka K."/>
            <person name="Martijn J."/>
            <person name="Lind A.E."/>
            <person name="van Eijk R."/>
            <person name="Schleper C."/>
            <person name="Guy L."/>
            <person name="Ettema T.J."/>
        </authorList>
    </citation>
    <scope>NUCLEOTIDE SEQUENCE</scope>
</reference>
<name>A0A0F9K430_9ZZZZ</name>
<gene>
    <name evidence="2" type="ORF">LCGC14_1376200</name>
</gene>
<feature type="region of interest" description="Disordered" evidence="1">
    <location>
        <begin position="86"/>
        <end position="105"/>
    </location>
</feature>
<proteinExistence type="predicted"/>
<dbReference type="AlphaFoldDB" id="A0A0F9K430"/>
<evidence type="ECO:0000256" key="1">
    <source>
        <dbReference type="SAM" id="MobiDB-lite"/>
    </source>
</evidence>
<organism evidence="2">
    <name type="scientific">marine sediment metagenome</name>
    <dbReference type="NCBI Taxonomy" id="412755"/>
    <lineage>
        <taxon>unclassified sequences</taxon>
        <taxon>metagenomes</taxon>
        <taxon>ecological metagenomes</taxon>
    </lineage>
</organism>
<protein>
    <submittedName>
        <fullName evidence="2">Uncharacterized protein</fullName>
    </submittedName>
</protein>
<sequence length="105" mass="11437">MVEECDPEDIACQARVIKHLRGLSEELGAESLQEQFPELNGLQGTITEKLRARKDVMKSTLVNCGIIEPDESLEDVLRADAEVADAEVDATEPAPDTETDAAPED</sequence>
<comment type="caution">
    <text evidence="2">The sequence shown here is derived from an EMBL/GenBank/DDBJ whole genome shotgun (WGS) entry which is preliminary data.</text>
</comment>
<accession>A0A0F9K430</accession>